<dbReference type="PANTHER" id="PTHR40980:SF3">
    <property type="entry name" value="TONB-DEPENDENT RECEPTOR-LIKE BETA-BARREL DOMAIN-CONTAINING PROTEIN"/>
    <property type="match status" value="1"/>
</dbReference>
<evidence type="ECO:0000313" key="14">
    <source>
        <dbReference type="Proteomes" id="UP000002696"/>
    </source>
</evidence>
<feature type="domain" description="TonB-dependent receptor-like beta-barrel" evidence="11">
    <location>
        <begin position="490"/>
        <end position="1023"/>
    </location>
</feature>
<dbReference type="InterPro" id="IPR037066">
    <property type="entry name" value="Plug_dom_sf"/>
</dbReference>
<dbReference type="PROSITE" id="PS52016">
    <property type="entry name" value="TONB_DEPENDENT_REC_3"/>
    <property type="match status" value="1"/>
</dbReference>
<evidence type="ECO:0000256" key="10">
    <source>
        <dbReference type="SAM" id="SignalP"/>
    </source>
</evidence>
<evidence type="ECO:0000259" key="12">
    <source>
        <dbReference type="Pfam" id="PF07715"/>
    </source>
</evidence>
<dbReference type="EMBL" id="CP002102">
    <property type="protein sequence ID" value="ADL02166.1"/>
    <property type="molecule type" value="Genomic_DNA"/>
</dbReference>
<keyword evidence="13" id="KW-0675">Receptor</keyword>
<evidence type="ECO:0000313" key="13">
    <source>
        <dbReference type="EMBL" id="ADL02166.1"/>
    </source>
</evidence>
<dbReference type="NCBIfam" id="TIGR01782">
    <property type="entry name" value="TonB-Xanth-Caul"/>
    <property type="match status" value="1"/>
</dbReference>
<dbReference type="eggNOG" id="COG1629">
    <property type="taxonomic scope" value="Bacteria"/>
</dbReference>
<dbReference type="KEGG" id="bsb:Bresu_2859"/>
<dbReference type="Gene3D" id="2.170.130.10">
    <property type="entry name" value="TonB-dependent receptor, plug domain"/>
    <property type="match status" value="1"/>
</dbReference>
<dbReference type="InterPro" id="IPR039426">
    <property type="entry name" value="TonB-dep_rcpt-like"/>
</dbReference>
<dbReference type="Pfam" id="PF07715">
    <property type="entry name" value="Plug"/>
    <property type="match status" value="1"/>
</dbReference>
<evidence type="ECO:0000256" key="7">
    <source>
        <dbReference type="ARBA" id="ARBA00023237"/>
    </source>
</evidence>
<evidence type="ECO:0000256" key="5">
    <source>
        <dbReference type="ARBA" id="ARBA00023077"/>
    </source>
</evidence>
<dbReference type="PANTHER" id="PTHR40980">
    <property type="entry name" value="PLUG DOMAIN-CONTAINING PROTEIN"/>
    <property type="match status" value="1"/>
</dbReference>
<accession>D9QN10</accession>
<keyword evidence="5 9" id="KW-0798">TonB box</keyword>
<keyword evidence="7 8" id="KW-0998">Cell outer membrane</keyword>
<keyword evidence="3 8" id="KW-1134">Transmembrane beta strand</keyword>
<dbReference type="InterPro" id="IPR036942">
    <property type="entry name" value="Beta-barrel_TonB_sf"/>
</dbReference>
<evidence type="ECO:0000256" key="4">
    <source>
        <dbReference type="ARBA" id="ARBA00022692"/>
    </source>
</evidence>
<dbReference type="InterPro" id="IPR012910">
    <property type="entry name" value="Plug_dom"/>
</dbReference>
<dbReference type="AlphaFoldDB" id="D9QN10"/>
<keyword evidence="6 8" id="KW-0472">Membrane</keyword>
<feature type="chain" id="PRO_5003127125" evidence="10">
    <location>
        <begin position="34"/>
        <end position="1055"/>
    </location>
</feature>
<evidence type="ECO:0000256" key="2">
    <source>
        <dbReference type="ARBA" id="ARBA00022448"/>
    </source>
</evidence>
<dbReference type="eggNOG" id="COG4771">
    <property type="taxonomic scope" value="Bacteria"/>
</dbReference>
<comment type="subcellular location">
    <subcellularLocation>
        <location evidence="1 8">Cell outer membrane</location>
        <topology evidence="1 8">Multi-pass membrane protein</topology>
    </subcellularLocation>
</comment>
<organism evidence="13 14">
    <name type="scientific">Brevundimonas subvibrioides (strain ATCC 15264 / DSM 4735 / LMG 14903 / NBRC 16000 / CB 81)</name>
    <name type="common">Caulobacter subvibrioides</name>
    <dbReference type="NCBI Taxonomy" id="633149"/>
    <lineage>
        <taxon>Bacteria</taxon>
        <taxon>Pseudomonadati</taxon>
        <taxon>Pseudomonadota</taxon>
        <taxon>Alphaproteobacteria</taxon>
        <taxon>Caulobacterales</taxon>
        <taxon>Caulobacteraceae</taxon>
        <taxon>Brevundimonas</taxon>
    </lineage>
</organism>
<dbReference type="HOGENOM" id="CLU_006935_2_0_5"/>
<keyword evidence="2 8" id="KW-0813">Transport</keyword>
<keyword evidence="14" id="KW-1185">Reference proteome</keyword>
<comment type="similarity">
    <text evidence="8 9">Belongs to the TonB-dependent receptor family.</text>
</comment>
<dbReference type="STRING" id="633149.Bresu_2859"/>
<evidence type="ECO:0000256" key="1">
    <source>
        <dbReference type="ARBA" id="ARBA00004571"/>
    </source>
</evidence>
<evidence type="ECO:0000256" key="9">
    <source>
        <dbReference type="RuleBase" id="RU003357"/>
    </source>
</evidence>
<name>D9QN10_BRESC</name>
<sequence>MSKFTSIRSRALNASSLGVVALLVFGAASGAAAQTAPAPAAGSEPETEVGEVIVTGTRDSLASAIQRKRNAATTVDSIVAEDVSQFPDKNVGEALQRITGVSLTRDLGEGSQISIRGVEPDLNRVEINGLSVLNNNGTGARGASFQELASELIASIDVFKGFTADMTEGGVGGTVSIRTRRPLDLTEPLLSVSTSGQYFDLMESTKFRGNLTAGTRFLDDRLGVIVNVTRDDNDTRGDFLRGTNWIRFPTTVGTSGATLGVVTASGDYDNSPDRTFINPTYASATSKAACPTDASTASGRAAIQDCLAQWNDFVPAIPRYGLWEREDQRTSANLSAQFRVNDNLSLFADYTVNDRQQFLTDYNYTVDASAQSRLNAVTYTRTGTPIATAGTQTATVDADHNVVGFNTAARATSGTVGAANNFSIQNRAFDFAYRSEYFSGGFQWKGDRLTVDGVVAHSIAKNVSNSNSVTLNASIPNIRVDISDTGVPSFTFPAGFDPGVLATYGIFANNGAGTNYATTALQVNYEPSETDTNEDTVKLDVDYDMDSGFFTKFETGYQYRSAGTLQYGVGGYIRPDGTTVQSARARHNLQLTPGATANGATTFNPLPVPPTYTTNYTQANFLGLLNQITGRTPSNFYSGGQDNPGIALPPGWLTPLFGLTRDNAGLDLSLFDHDNQRRAPGYNSAGVQVGVFDQIPAIDVVEDVHAAYAQASWASEIWNMPISGNFGIRYTKTILDATGSYTQRERRDSTVTPGAFVDTTIGTELTTLNNEYEDWLPTFNVALDVTDKVVARFGYAKVLARPNPTFLVPAANCLFNRSAAGLADDLEDTCSAGNPDLEPYRADQFDLNIGWFQNRDTLINAGFFYKNIESFIAGPLVVQNVDLFGDGTLFDVTQRVNGNGAKIQGVELSAQTAFTFLPSPLDGFGGIVNYTYSEAKDVGLFSTLTQEELPFPGLSTHTYNVIVYYDKGPINARLAYNARSRYLQTAVDARGNPVYRDETGYLDGRAAYKFGDNLTVFVEARNLTGENERSTNDSIRLVEDVYSGRRYFAGLTYRY</sequence>
<dbReference type="GO" id="GO:0009279">
    <property type="term" value="C:cell outer membrane"/>
    <property type="evidence" value="ECO:0007669"/>
    <property type="project" value="UniProtKB-SubCell"/>
</dbReference>
<dbReference type="Proteomes" id="UP000002696">
    <property type="component" value="Chromosome"/>
</dbReference>
<gene>
    <name evidence="13" type="ordered locus">Bresu_2859</name>
</gene>
<protein>
    <submittedName>
        <fullName evidence="13">TonB-dependent receptor</fullName>
    </submittedName>
</protein>
<dbReference type="InterPro" id="IPR000531">
    <property type="entry name" value="Beta-barrel_TonB"/>
</dbReference>
<proteinExistence type="inferred from homology"/>
<evidence type="ECO:0000259" key="11">
    <source>
        <dbReference type="Pfam" id="PF00593"/>
    </source>
</evidence>
<feature type="domain" description="TonB-dependent receptor plug" evidence="12">
    <location>
        <begin position="68"/>
        <end position="174"/>
    </location>
</feature>
<feature type="signal peptide" evidence="10">
    <location>
        <begin position="1"/>
        <end position="33"/>
    </location>
</feature>
<evidence type="ECO:0000256" key="8">
    <source>
        <dbReference type="PROSITE-ProRule" id="PRU01360"/>
    </source>
</evidence>
<dbReference type="Pfam" id="PF00593">
    <property type="entry name" value="TonB_dep_Rec_b-barrel"/>
    <property type="match status" value="1"/>
</dbReference>
<evidence type="ECO:0000256" key="3">
    <source>
        <dbReference type="ARBA" id="ARBA00022452"/>
    </source>
</evidence>
<dbReference type="RefSeq" id="WP_013270267.1">
    <property type="nucleotide sequence ID" value="NC_014375.1"/>
</dbReference>
<dbReference type="InParanoid" id="D9QN10"/>
<reference evidence="14" key="1">
    <citation type="journal article" date="2011" name="J. Bacteriol.">
        <title>Genome sequences of eight morphologically diverse alphaproteobacteria.</title>
        <authorList>
            <consortium name="US DOE Joint Genome Institute"/>
            <person name="Brown P.J."/>
            <person name="Kysela D.T."/>
            <person name="Buechlein A."/>
            <person name="Hemmerich C."/>
            <person name="Brun Y.V."/>
        </authorList>
    </citation>
    <scope>NUCLEOTIDE SEQUENCE [LARGE SCALE GENOMIC DNA]</scope>
    <source>
        <strain evidence="14">ATCC 15264 / DSM 4735 / LMG 14903 / NBRC 16000 / CB 81</strain>
    </source>
</reference>
<keyword evidence="10" id="KW-0732">Signal</keyword>
<dbReference type="Gene3D" id="2.40.170.20">
    <property type="entry name" value="TonB-dependent receptor, beta-barrel domain"/>
    <property type="match status" value="1"/>
</dbReference>
<evidence type="ECO:0000256" key="6">
    <source>
        <dbReference type="ARBA" id="ARBA00023136"/>
    </source>
</evidence>
<dbReference type="SUPFAM" id="SSF56935">
    <property type="entry name" value="Porins"/>
    <property type="match status" value="1"/>
</dbReference>
<dbReference type="InterPro" id="IPR010104">
    <property type="entry name" value="TonB_rcpt_bac"/>
</dbReference>
<keyword evidence="4 8" id="KW-0812">Transmembrane</keyword>